<dbReference type="GO" id="GO:0005886">
    <property type="term" value="C:plasma membrane"/>
    <property type="evidence" value="ECO:0007669"/>
    <property type="project" value="UniProtKB-SubCell"/>
</dbReference>
<feature type="transmembrane region" description="Helical" evidence="12">
    <location>
        <begin position="93"/>
        <end position="117"/>
    </location>
</feature>
<dbReference type="InterPro" id="IPR051163">
    <property type="entry name" value="Sodium:Solute_Symporter_SSF"/>
</dbReference>
<dbReference type="Proteomes" id="UP001607303">
    <property type="component" value="Unassembled WGS sequence"/>
</dbReference>
<dbReference type="CDD" id="cd11492">
    <property type="entry name" value="SLC5sbd_NIS-SMVT"/>
    <property type="match status" value="1"/>
</dbReference>
<keyword evidence="7" id="KW-0915">Sodium</keyword>
<proteinExistence type="inferred from homology"/>
<evidence type="ECO:0000256" key="3">
    <source>
        <dbReference type="ARBA" id="ARBA00022448"/>
    </source>
</evidence>
<keyword evidence="6 12" id="KW-1133">Transmembrane helix</keyword>
<dbReference type="InterPro" id="IPR001734">
    <property type="entry name" value="Na/solute_symporter"/>
</dbReference>
<dbReference type="PANTHER" id="PTHR42985:SF21">
    <property type="entry name" value="SODIUM-DEPENDENT MULTIVITAMIN TRANSPORTER-LIKE PROTEIN"/>
    <property type="match status" value="1"/>
</dbReference>
<evidence type="ECO:0000256" key="8">
    <source>
        <dbReference type="ARBA" id="ARBA00023065"/>
    </source>
</evidence>
<dbReference type="AlphaFoldDB" id="A0ABD2CX21"/>
<evidence type="ECO:0000256" key="5">
    <source>
        <dbReference type="ARBA" id="ARBA00022692"/>
    </source>
</evidence>
<keyword evidence="10" id="KW-0739">Sodium transport</keyword>
<dbReference type="EMBL" id="JAYRBN010000026">
    <property type="protein sequence ID" value="KAL2749655.1"/>
    <property type="molecule type" value="Genomic_DNA"/>
</dbReference>
<dbReference type="Gene3D" id="1.20.1730.10">
    <property type="entry name" value="Sodium/glucose cotransporter"/>
    <property type="match status" value="1"/>
</dbReference>
<evidence type="ECO:0000313" key="14">
    <source>
        <dbReference type="Proteomes" id="UP001607303"/>
    </source>
</evidence>
<accession>A0ABD2CX21</accession>
<feature type="transmembrane region" description="Helical" evidence="12">
    <location>
        <begin position="547"/>
        <end position="569"/>
    </location>
</feature>
<evidence type="ECO:0000256" key="10">
    <source>
        <dbReference type="ARBA" id="ARBA00023201"/>
    </source>
</evidence>
<gene>
    <name evidence="13" type="ORF">V1477_001726</name>
</gene>
<feature type="transmembrane region" description="Helical" evidence="12">
    <location>
        <begin position="138"/>
        <end position="163"/>
    </location>
</feature>
<comment type="similarity">
    <text evidence="2 11">Belongs to the sodium:solute symporter (SSF) (TC 2.A.21) family.</text>
</comment>
<evidence type="ECO:0000256" key="2">
    <source>
        <dbReference type="ARBA" id="ARBA00006434"/>
    </source>
</evidence>
<keyword evidence="14" id="KW-1185">Reference proteome</keyword>
<name>A0ABD2CX21_VESMC</name>
<dbReference type="PANTHER" id="PTHR42985">
    <property type="entry name" value="SODIUM-COUPLED MONOCARBOXYLATE TRANSPORTER"/>
    <property type="match status" value="1"/>
</dbReference>
<reference evidence="13 14" key="1">
    <citation type="journal article" date="2024" name="Ann. Entomol. Soc. Am.">
        <title>Genomic analyses of the southern and eastern yellowjacket wasps (Hymenoptera: Vespidae) reveal evolutionary signatures of social life.</title>
        <authorList>
            <person name="Catto M.A."/>
            <person name="Caine P.B."/>
            <person name="Orr S.E."/>
            <person name="Hunt B.G."/>
            <person name="Goodisman M.A.D."/>
        </authorList>
    </citation>
    <scope>NUCLEOTIDE SEQUENCE [LARGE SCALE GENOMIC DNA]</scope>
    <source>
        <strain evidence="13">232</strain>
        <tissue evidence="13">Head and thorax</tissue>
    </source>
</reference>
<organism evidence="13 14">
    <name type="scientific">Vespula maculifrons</name>
    <name type="common">Eastern yellow jacket</name>
    <name type="synonym">Wasp</name>
    <dbReference type="NCBI Taxonomy" id="7453"/>
    <lineage>
        <taxon>Eukaryota</taxon>
        <taxon>Metazoa</taxon>
        <taxon>Ecdysozoa</taxon>
        <taxon>Arthropoda</taxon>
        <taxon>Hexapoda</taxon>
        <taxon>Insecta</taxon>
        <taxon>Pterygota</taxon>
        <taxon>Neoptera</taxon>
        <taxon>Endopterygota</taxon>
        <taxon>Hymenoptera</taxon>
        <taxon>Apocrita</taxon>
        <taxon>Aculeata</taxon>
        <taxon>Vespoidea</taxon>
        <taxon>Vespidae</taxon>
        <taxon>Vespinae</taxon>
        <taxon>Vespula</taxon>
    </lineage>
</organism>
<evidence type="ECO:0000256" key="1">
    <source>
        <dbReference type="ARBA" id="ARBA00004651"/>
    </source>
</evidence>
<keyword evidence="3" id="KW-0813">Transport</keyword>
<dbReference type="GO" id="GO:0022857">
    <property type="term" value="F:transmembrane transporter activity"/>
    <property type="evidence" value="ECO:0007669"/>
    <property type="project" value="UniProtKB-ARBA"/>
</dbReference>
<feature type="transmembrane region" description="Helical" evidence="12">
    <location>
        <begin position="315"/>
        <end position="338"/>
    </location>
</feature>
<dbReference type="InterPro" id="IPR038377">
    <property type="entry name" value="Na/Glc_symporter_sf"/>
</dbReference>
<feature type="transmembrane region" description="Helical" evidence="12">
    <location>
        <begin position="276"/>
        <end position="294"/>
    </location>
</feature>
<feature type="transmembrane region" description="Helical" evidence="12">
    <location>
        <begin position="421"/>
        <end position="440"/>
    </location>
</feature>
<protein>
    <submittedName>
        <fullName evidence="13">Sodium-coupled monocarboxylate transporter 2-like</fullName>
    </submittedName>
</protein>
<dbReference type="PROSITE" id="PS50283">
    <property type="entry name" value="NA_SOLUT_SYMP_3"/>
    <property type="match status" value="1"/>
</dbReference>
<dbReference type="GO" id="GO:0006814">
    <property type="term" value="P:sodium ion transport"/>
    <property type="evidence" value="ECO:0007669"/>
    <property type="project" value="UniProtKB-KW"/>
</dbReference>
<dbReference type="NCBIfam" id="TIGR00813">
    <property type="entry name" value="sss"/>
    <property type="match status" value="1"/>
</dbReference>
<evidence type="ECO:0000256" key="9">
    <source>
        <dbReference type="ARBA" id="ARBA00023136"/>
    </source>
</evidence>
<evidence type="ECO:0000256" key="7">
    <source>
        <dbReference type="ARBA" id="ARBA00023053"/>
    </source>
</evidence>
<keyword evidence="9 12" id="KW-0472">Membrane</keyword>
<comment type="caution">
    <text evidence="13">The sequence shown here is derived from an EMBL/GenBank/DDBJ whole genome shotgun (WGS) entry which is preliminary data.</text>
</comment>
<feature type="transmembrane region" description="Helical" evidence="12">
    <location>
        <begin position="63"/>
        <end position="81"/>
    </location>
</feature>
<feature type="transmembrane region" description="Helical" evidence="12">
    <location>
        <begin position="375"/>
        <end position="400"/>
    </location>
</feature>
<keyword evidence="4" id="KW-1003">Cell membrane</keyword>
<keyword evidence="5 12" id="KW-0812">Transmembrane</keyword>
<feature type="transmembrane region" description="Helical" evidence="12">
    <location>
        <begin position="169"/>
        <end position="191"/>
    </location>
</feature>
<evidence type="ECO:0000313" key="13">
    <source>
        <dbReference type="EMBL" id="KAL2749655.1"/>
    </source>
</evidence>
<feature type="transmembrane region" description="Helical" evidence="12">
    <location>
        <begin position="25"/>
        <end position="42"/>
    </location>
</feature>
<feature type="transmembrane region" description="Helical" evidence="12">
    <location>
        <begin position="219"/>
        <end position="243"/>
    </location>
</feature>
<evidence type="ECO:0000256" key="11">
    <source>
        <dbReference type="RuleBase" id="RU362091"/>
    </source>
</evidence>
<keyword evidence="8" id="KW-0406">Ion transport</keyword>
<evidence type="ECO:0000256" key="6">
    <source>
        <dbReference type="ARBA" id="ARBA00022989"/>
    </source>
</evidence>
<sequence>MSLVNDSLILIPEISDRFIFGWTDYTLFAMILTVSVLIGIYFGFFSKQDTTMDYLLGGKRMGFFPIAMSLIASHISGITLLGVPSEVYQYGSQYAACVITSILSCFVSAYVFLPVFFKLQLTSTFEYLEVRFSRRVRILCSLLFLISLLMYIPIVIYVPALAFSQVTDFSLHTITPVLCAVCILYTSIVNVQMVKRVYNDKFATLPIVSYSIFQGGLKAVVWTDTIQFTVTVGGLFAVLFLGINSVGGVSEVWKRSEMGNRLIFFNMDVSPYARNTFWGMTIGMTMTWLVHLGIHQGCVQRYLSVPKERDAKRALGITAVGLIVVKLVSVFTGLIIFAKYYDCDPMLAKAIKRADQILPYYVMDVAGNVPGLPGLFLAGLVSAALATMSASLNTMSGTIYKDFIEPWIPDGPKKEARAATIMKIIVLIIGGISVGLVFVVEHLGTVFQMAISIRSVTDGPWLGLFLLGMLVPCSNAEGAFLGGCVSLIVMFFLAGGSEWYIANGQIRKISLPTSVEGCSYPLNETDITTRAPLTLNEEPIGVFKISFMYFTLIGSLVVIVVGVIGSYLFGNVDLTEVDPDHISPIMKRFLPRKEYTEVSLKSMPEEFEMTKDIDRQIKK</sequence>
<evidence type="ECO:0000256" key="12">
    <source>
        <dbReference type="SAM" id="Phobius"/>
    </source>
</evidence>
<comment type="subcellular location">
    <subcellularLocation>
        <location evidence="1">Cell membrane</location>
        <topology evidence="1">Multi-pass membrane protein</topology>
    </subcellularLocation>
</comment>
<feature type="transmembrane region" description="Helical" evidence="12">
    <location>
        <begin position="479"/>
        <end position="501"/>
    </location>
</feature>
<dbReference type="Pfam" id="PF00474">
    <property type="entry name" value="SSF"/>
    <property type="match status" value="2"/>
</dbReference>
<evidence type="ECO:0000256" key="4">
    <source>
        <dbReference type="ARBA" id="ARBA00022475"/>
    </source>
</evidence>